<gene>
    <name evidence="2" type="ORF">glysoja_040287</name>
</gene>
<sequence>MWLIGSILSCLCSCFKGCGELAKVGVNLVKLPIRVLRWFIDQIPC</sequence>
<keyword evidence="1" id="KW-0732">Signal</keyword>
<dbReference type="AlphaFoldDB" id="A0A0B2P0L1"/>
<evidence type="ECO:0000313" key="2">
    <source>
        <dbReference type="EMBL" id="KHN01098.1"/>
    </source>
</evidence>
<protein>
    <submittedName>
        <fullName evidence="2">Uncharacterized protein</fullName>
    </submittedName>
</protein>
<name>A0A0B2P0L1_GLYSO</name>
<organism evidence="2">
    <name type="scientific">Glycine soja</name>
    <name type="common">Wild soybean</name>
    <dbReference type="NCBI Taxonomy" id="3848"/>
    <lineage>
        <taxon>Eukaryota</taxon>
        <taxon>Viridiplantae</taxon>
        <taxon>Streptophyta</taxon>
        <taxon>Embryophyta</taxon>
        <taxon>Tracheophyta</taxon>
        <taxon>Spermatophyta</taxon>
        <taxon>Magnoliopsida</taxon>
        <taxon>eudicotyledons</taxon>
        <taxon>Gunneridae</taxon>
        <taxon>Pentapetalae</taxon>
        <taxon>rosids</taxon>
        <taxon>fabids</taxon>
        <taxon>Fabales</taxon>
        <taxon>Fabaceae</taxon>
        <taxon>Papilionoideae</taxon>
        <taxon>50 kb inversion clade</taxon>
        <taxon>NPAAA clade</taxon>
        <taxon>indigoferoid/millettioid clade</taxon>
        <taxon>Phaseoleae</taxon>
        <taxon>Glycine</taxon>
        <taxon>Glycine subgen. Soja</taxon>
    </lineage>
</organism>
<accession>A0A0B2P0L1</accession>
<reference evidence="2" key="1">
    <citation type="submission" date="2014-07" db="EMBL/GenBank/DDBJ databases">
        <title>Identification of a novel salt tolerance gene in wild soybean by whole-genome sequencing.</title>
        <authorList>
            <person name="Lam H.-M."/>
            <person name="Qi X."/>
            <person name="Li M.-W."/>
            <person name="Liu X."/>
            <person name="Xie M."/>
            <person name="Ni M."/>
            <person name="Xu X."/>
        </authorList>
    </citation>
    <scope>NUCLEOTIDE SEQUENCE [LARGE SCALE GENOMIC DNA]</scope>
    <source>
        <tissue evidence="2">Root</tissue>
    </source>
</reference>
<proteinExistence type="predicted"/>
<feature type="signal peptide" evidence="1">
    <location>
        <begin position="1"/>
        <end position="17"/>
    </location>
</feature>
<evidence type="ECO:0000256" key="1">
    <source>
        <dbReference type="SAM" id="SignalP"/>
    </source>
</evidence>
<feature type="chain" id="PRO_5002091392" evidence="1">
    <location>
        <begin position="18"/>
        <end position="45"/>
    </location>
</feature>
<dbReference type="EMBL" id="KN671098">
    <property type="protein sequence ID" value="KHN01098.1"/>
    <property type="molecule type" value="Genomic_DNA"/>
</dbReference>
<dbReference type="Proteomes" id="UP000053555">
    <property type="component" value="Unassembled WGS sequence"/>
</dbReference>